<feature type="region of interest" description="Disordered" evidence="1">
    <location>
        <begin position="143"/>
        <end position="168"/>
    </location>
</feature>
<dbReference type="Proteomes" id="UP000294847">
    <property type="component" value="Chromosome 2"/>
</dbReference>
<reference evidence="2 3" key="1">
    <citation type="journal article" date="2019" name="Mol. Biol. Evol.">
        <title>Blast fungal genomes show frequent chromosomal changes, gene gains and losses, and effector gene turnover.</title>
        <authorList>
            <person name="Gomez Luciano L.B."/>
            <person name="Jason Tsai I."/>
            <person name="Chuma I."/>
            <person name="Tosa Y."/>
            <person name="Chen Y.H."/>
            <person name="Li J.Y."/>
            <person name="Li M.Y."/>
            <person name="Jade Lu M.Y."/>
            <person name="Nakayashiki H."/>
            <person name="Li W.H."/>
        </authorList>
    </citation>
    <scope>NUCLEOTIDE SEQUENCE [LARGE SCALE GENOMIC DNA]</scope>
    <source>
        <strain evidence="2">MZ5-1-6</strain>
    </source>
</reference>
<dbReference type="InterPro" id="IPR052769">
    <property type="entry name" value="TPR_domain_protein"/>
</dbReference>
<proteinExistence type="predicted"/>
<name>A0A4P7N754_PYROR</name>
<evidence type="ECO:0000256" key="1">
    <source>
        <dbReference type="SAM" id="MobiDB-lite"/>
    </source>
</evidence>
<organism evidence="2 3">
    <name type="scientific">Pyricularia oryzae</name>
    <name type="common">Rice blast fungus</name>
    <name type="synonym">Magnaporthe oryzae</name>
    <dbReference type="NCBI Taxonomy" id="318829"/>
    <lineage>
        <taxon>Eukaryota</taxon>
        <taxon>Fungi</taxon>
        <taxon>Dikarya</taxon>
        <taxon>Ascomycota</taxon>
        <taxon>Pezizomycotina</taxon>
        <taxon>Sordariomycetes</taxon>
        <taxon>Sordariomycetidae</taxon>
        <taxon>Magnaporthales</taxon>
        <taxon>Pyriculariaceae</taxon>
        <taxon>Pyricularia</taxon>
    </lineage>
</organism>
<protein>
    <recommendedName>
        <fullName evidence="4">Tetratricopeptide repeat protein 1</fullName>
    </recommendedName>
</protein>
<evidence type="ECO:0008006" key="4">
    <source>
        <dbReference type="Google" id="ProtNLM"/>
    </source>
</evidence>
<gene>
    <name evidence="2" type="ORF">PoMZ_01661</name>
</gene>
<accession>A0A4P7N754</accession>
<dbReference type="PANTHER" id="PTHR46014:SF1">
    <property type="entry name" value="TETRATRICOPEPTIDE REPEAT PROTEIN 1"/>
    <property type="match status" value="1"/>
</dbReference>
<dbReference type="PANTHER" id="PTHR46014">
    <property type="entry name" value="TETRATRICOPEPTIDE REPEAT PROTEIN 1"/>
    <property type="match status" value="1"/>
</dbReference>
<dbReference type="Gene3D" id="1.25.40.10">
    <property type="entry name" value="Tetratricopeptide repeat domain"/>
    <property type="match status" value="1"/>
</dbReference>
<feature type="region of interest" description="Disordered" evidence="1">
    <location>
        <begin position="1"/>
        <end position="33"/>
    </location>
</feature>
<evidence type="ECO:0000313" key="2">
    <source>
        <dbReference type="EMBL" id="QBZ56746.1"/>
    </source>
</evidence>
<dbReference type="SUPFAM" id="SSF48452">
    <property type="entry name" value="TPR-like"/>
    <property type="match status" value="1"/>
</dbReference>
<dbReference type="SMART" id="SM00028">
    <property type="entry name" value="TPR"/>
    <property type="match status" value="2"/>
</dbReference>
<dbReference type="InterPro" id="IPR011990">
    <property type="entry name" value="TPR-like_helical_dom_sf"/>
</dbReference>
<sequence length="283" mass="30656">MAADTSSDSKKGTEPPVDTADDEAIPARFAPEEEKELVQESNAAKTEANSLFTAGKCDAALDKYNQAIAVCPNYLDYEVAVLKSNVAACYLKLKEWKEATTAATESLDRLDKVEKADAQEAEVEKAAEAEELADVEETIVSAGAAQAGPALPTKAETPAQSARRQRAEDVRRIRAKALMRRARARSEAGGWSNLAGAEEDYKLLSKMSNLGPADRKVVQAQLRLLPAQVKAAQEKETAEMWGKLKELGNGILKPFGLSTDNFKMEQDPKTGGYSMNFQQNGSK</sequence>
<dbReference type="EMBL" id="CP034205">
    <property type="protein sequence ID" value="QBZ56746.1"/>
    <property type="molecule type" value="Genomic_DNA"/>
</dbReference>
<dbReference type="SMR" id="A0A4P7N754"/>
<evidence type="ECO:0000313" key="3">
    <source>
        <dbReference type="Proteomes" id="UP000294847"/>
    </source>
</evidence>
<dbReference type="OMA" id="KSAIDDC"/>
<dbReference type="InterPro" id="IPR019734">
    <property type="entry name" value="TPR_rpt"/>
</dbReference>
<dbReference type="AlphaFoldDB" id="A0A4P7N754"/>